<gene>
    <name evidence="3" type="ORF">COO91_04840</name>
</gene>
<dbReference type="InterPro" id="IPR006442">
    <property type="entry name" value="Antitoxin_Phd/YefM"/>
</dbReference>
<comment type="function">
    <text evidence="2">Antitoxin component of a type II toxin-antitoxin (TA) system.</text>
</comment>
<dbReference type="OrthoDB" id="8819837at2"/>
<dbReference type="SUPFAM" id="SSF143120">
    <property type="entry name" value="YefM-like"/>
    <property type="match status" value="1"/>
</dbReference>
<organism evidence="3 4">
    <name type="scientific">Nostoc flagelliforme CCNUN1</name>
    <dbReference type="NCBI Taxonomy" id="2038116"/>
    <lineage>
        <taxon>Bacteria</taxon>
        <taxon>Bacillati</taxon>
        <taxon>Cyanobacteriota</taxon>
        <taxon>Cyanophyceae</taxon>
        <taxon>Nostocales</taxon>
        <taxon>Nostocaceae</taxon>
        <taxon>Nostoc</taxon>
    </lineage>
</organism>
<dbReference type="InterPro" id="IPR036165">
    <property type="entry name" value="YefM-like_sf"/>
</dbReference>
<reference evidence="3 4" key="1">
    <citation type="submission" date="2017-11" db="EMBL/GenBank/DDBJ databases">
        <title>Complete genome of a free-living desiccation-tolerant cyanobacterium and its photosynthetic adaptation to extreme terrestrial habitat.</title>
        <authorList>
            <person name="Shang J."/>
        </authorList>
    </citation>
    <scope>NUCLEOTIDE SEQUENCE [LARGE SCALE GENOMIC DNA]</scope>
    <source>
        <strain evidence="3 4">CCNUN1</strain>
    </source>
</reference>
<evidence type="ECO:0000256" key="1">
    <source>
        <dbReference type="ARBA" id="ARBA00009981"/>
    </source>
</evidence>
<dbReference type="EMBL" id="CP024785">
    <property type="protein sequence ID" value="AUB38863.1"/>
    <property type="molecule type" value="Genomic_DNA"/>
</dbReference>
<dbReference type="Proteomes" id="UP000232003">
    <property type="component" value="Chromosome"/>
</dbReference>
<comment type="similarity">
    <text evidence="1 2">Belongs to the phD/YefM antitoxin family.</text>
</comment>
<evidence type="ECO:0000313" key="4">
    <source>
        <dbReference type="Proteomes" id="UP000232003"/>
    </source>
</evidence>
<dbReference type="KEGG" id="nfl:COO91_04840"/>
<proteinExistence type="inferred from homology"/>
<name>A0A2K8SU58_9NOSO</name>
<evidence type="ECO:0000256" key="2">
    <source>
        <dbReference type="RuleBase" id="RU362080"/>
    </source>
</evidence>
<dbReference type="RefSeq" id="WP_100900048.1">
    <property type="nucleotide sequence ID" value="NZ_CAWNNC010000001.1"/>
</dbReference>
<sequence>MNWRIAEAKQRFSELIHAVTKEPQLIYNRNELVAVVVEAEMFEEFLTWRKQREKFSLADAFKELRQIAAEEDYILEVPCRQDRLNPFADAIDDFSV</sequence>
<dbReference type="Pfam" id="PF02604">
    <property type="entry name" value="PhdYeFM_antitox"/>
    <property type="match status" value="1"/>
</dbReference>
<accession>A0A2K8SU58</accession>
<protein>
    <recommendedName>
        <fullName evidence="2">Antitoxin</fullName>
    </recommendedName>
</protein>
<dbReference type="NCBIfam" id="TIGR01552">
    <property type="entry name" value="phd_fam"/>
    <property type="match status" value="1"/>
</dbReference>
<dbReference type="AlphaFoldDB" id="A0A2K8SU58"/>
<dbReference type="Gene3D" id="3.40.1620.10">
    <property type="entry name" value="YefM-like domain"/>
    <property type="match status" value="1"/>
</dbReference>
<keyword evidence="4" id="KW-1185">Reference proteome</keyword>
<evidence type="ECO:0000313" key="3">
    <source>
        <dbReference type="EMBL" id="AUB38863.1"/>
    </source>
</evidence>